<gene>
    <name evidence="1" type="ORF">SAMN04487859_10416</name>
</gene>
<evidence type="ECO:0000313" key="1">
    <source>
        <dbReference type="EMBL" id="SFN52172.1"/>
    </source>
</evidence>
<protein>
    <submittedName>
        <fullName evidence="1">Uncharacterized protein</fullName>
    </submittedName>
</protein>
<evidence type="ECO:0000313" key="2">
    <source>
        <dbReference type="Proteomes" id="UP000198599"/>
    </source>
</evidence>
<dbReference type="Proteomes" id="UP000198599">
    <property type="component" value="Unassembled WGS sequence"/>
</dbReference>
<organism evidence="1 2">
    <name type="scientific">Roseovarius lutimaris</name>
    <dbReference type="NCBI Taxonomy" id="1005928"/>
    <lineage>
        <taxon>Bacteria</taxon>
        <taxon>Pseudomonadati</taxon>
        <taxon>Pseudomonadota</taxon>
        <taxon>Alphaproteobacteria</taxon>
        <taxon>Rhodobacterales</taxon>
        <taxon>Roseobacteraceae</taxon>
        <taxon>Roseovarius</taxon>
    </lineage>
</organism>
<accession>A0A1I4ZPM7</accession>
<proteinExistence type="predicted"/>
<name>A0A1I4ZPM7_9RHOB</name>
<sequence>MKIGRIINAIKALGMLPAFLVVLLVLRVAASAAVECQHELAAQAAQAKVAAHAQHSDHNPGQTDKHEAHHVFTPCPFFKTAGALPDCDIDPDATNLVYSRTHVPNDDFRAAAGDLPAAYSSRAPPVSALG</sequence>
<dbReference type="AlphaFoldDB" id="A0A1I4ZPM7"/>
<keyword evidence="2" id="KW-1185">Reference proteome</keyword>
<dbReference type="OrthoDB" id="7745127at2"/>
<reference evidence="2" key="1">
    <citation type="submission" date="2016-10" db="EMBL/GenBank/DDBJ databases">
        <authorList>
            <person name="Varghese N."/>
            <person name="Submissions S."/>
        </authorList>
    </citation>
    <scope>NUCLEOTIDE SEQUENCE [LARGE SCALE GENOMIC DNA]</scope>
    <source>
        <strain evidence="2">DSM 28463</strain>
    </source>
</reference>
<dbReference type="STRING" id="1005928.SAMN04487859_10416"/>
<dbReference type="EMBL" id="FOVP01000004">
    <property type="protein sequence ID" value="SFN52172.1"/>
    <property type="molecule type" value="Genomic_DNA"/>
</dbReference>